<keyword evidence="2 6" id="KW-0812">Transmembrane</keyword>
<dbReference type="CDD" id="cd17502">
    <property type="entry name" value="MFS_Azr1_MDR_like"/>
    <property type="match status" value="1"/>
</dbReference>
<dbReference type="OrthoDB" id="2985014at2759"/>
<organism evidence="8 9">
    <name type="scientific">Neoarthrinium moseri</name>
    <dbReference type="NCBI Taxonomy" id="1658444"/>
    <lineage>
        <taxon>Eukaryota</taxon>
        <taxon>Fungi</taxon>
        <taxon>Dikarya</taxon>
        <taxon>Ascomycota</taxon>
        <taxon>Pezizomycotina</taxon>
        <taxon>Sordariomycetes</taxon>
        <taxon>Xylariomycetidae</taxon>
        <taxon>Amphisphaeriales</taxon>
        <taxon>Apiosporaceae</taxon>
        <taxon>Neoarthrinium</taxon>
    </lineage>
</organism>
<feature type="region of interest" description="Disordered" evidence="5">
    <location>
        <begin position="1"/>
        <end position="39"/>
    </location>
</feature>
<feature type="transmembrane region" description="Helical" evidence="6">
    <location>
        <begin position="88"/>
        <end position="106"/>
    </location>
</feature>
<dbReference type="Pfam" id="PF07690">
    <property type="entry name" value="MFS_1"/>
    <property type="match status" value="1"/>
</dbReference>
<feature type="transmembrane region" description="Helical" evidence="6">
    <location>
        <begin position="118"/>
        <end position="137"/>
    </location>
</feature>
<feature type="transmembrane region" description="Helical" evidence="6">
    <location>
        <begin position="50"/>
        <end position="76"/>
    </location>
</feature>
<comment type="subcellular location">
    <subcellularLocation>
        <location evidence="1">Membrane</location>
        <topology evidence="1">Multi-pass membrane protein</topology>
    </subcellularLocation>
</comment>
<dbReference type="Proteomes" id="UP000829685">
    <property type="component" value="Unassembled WGS sequence"/>
</dbReference>
<name>A0A9P9WNL5_9PEZI</name>
<feature type="transmembrane region" description="Helical" evidence="6">
    <location>
        <begin position="315"/>
        <end position="340"/>
    </location>
</feature>
<feature type="domain" description="Major facilitator superfamily (MFS) profile" evidence="7">
    <location>
        <begin position="53"/>
        <end position="540"/>
    </location>
</feature>
<feature type="transmembrane region" description="Helical" evidence="6">
    <location>
        <begin position="518"/>
        <end position="537"/>
    </location>
</feature>
<dbReference type="GO" id="GO:0005886">
    <property type="term" value="C:plasma membrane"/>
    <property type="evidence" value="ECO:0007669"/>
    <property type="project" value="TreeGrafter"/>
</dbReference>
<dbReference type="PANTHER" id="PTHR23501">
    <property type="entry name" value="MAJOR FACILITATOR SUPERFAMILY"/>
    <property type="match status" value="1"/>
</dbReference>
<evidence type="ECO:0000256" key="4">
    <source>
        <dbReference type="ARBA" id="ARBA00023136"/>
    </source>
</evidence>
<feature type="compositionally biased region" description="Basic and acidic residues" evidence="5">
    <location>
        <begin position="15"/>
        <end position="28"/>
    </location>
</feature>
<dbReference type="AlphaFoldDB" id="A0A9P9WNL5"/>
<reference evidence="8" key="1">
    <citation type="submission" date="2021-03" db="EMBL/GenBank/DDBJ databases">
        <title>Revisited historic fungal species revealed as producer of novel bioactive compounds through whole genome sequencing and comparative genomics.</title>
        <authorList>
            <person name="Vignolle G.A."/>
            <person name="Hochenegger N."/>
            <person name="Mach R.L."/>
            <person name="Mach-Aigner A.R."/>
            <person name="Javad Rahimi M."/>
            <person name="Salim K.A."/>
            <person name="Chan C.M."/>
            <person name="Lim L.B.L."/>
            <person name="Cai F."/>
            <person name="Druzhinina I.S."/>
            <person name="U'Ren J.M."/>
            <person name="Derntl C."/>
        </authorList>
    </citation>
    <scope>NUCLEOTIDE SEQUENCE</scope>
    <source>
        <strain evidence="8">TUCIM 5799</strain>
    </source>
</reference>
<dbReference type="InterPro" id="IPR036259">
    <property type="entry name" value="MFS_trans_sf"/>
</dbReference>
<feature type="transmembrane region" description="Helical" evidence="6">
    <location>
        <begin position="175"/>
        <end position="195"/>
    </location>
</feature>
<dbReference type="SUPFAM" id="SSF103473">
    <property type="entry name" value="MFS general substrate transporter"/>
    <property type="match status" value="1"/>
</dbReference>
<dbReference type="InterPro" id="IPR020846">
    <property type="entry name" value="MFS_dom"/>
</dbReference>
<feature type="transmembrane region" description="Helical" evidence="6">
    <location>
        <begin position="201"/>
        <end position="225"/>
    </location>
</feature>
<dbReference type="InterPro" id="IPR011701">
    <property type="entry name" value="MFS"/>
</dbReference>
<proteinExistence type="predicted"/>
<evidence type="ECO:0000256" key="1">
    <source>
        <dbReference type="ARBA" id="ARBA00004141"/>
    </source>
</evidence>
<accession>A0A9P9WNL5</accession>
<dbReference type="PROSITE" id="PS50850">
    <property type="entry name" value="MFS"/>
    <property type="match status" value="1"/>
</dbReference>
<evidence type="ECO:0000256" key="3">
    <source>
        <dbReference type="ARBA" id="ARBA00022989"/>
    </source>
</evidence>
<feature type="transmembrane region" description="Helical" evidence="6">
    <location>
        <begin position="276"/>
        <end position="294"/>
    </location>
</feature>
<feature type="transmembrane region" description="Helical" evidence="6">
    <location>
        <begin position="443"/>
        <end position="461"/>
    </location>
</feature>
<feature type="transmembrane region" description="Helical" evidence="6">
    <location>
        <begin position="352"/>
        <end position="375"/>
    </location>
</feature>
<dbReference type="Gene3D" id="1.20.1720.10">
    <property type="entry name" value="Multidrug resistance protein D"/>
    <property type="match status" value="1"/>
</dbReference>
<dbReference type="GO" id="GO:0022857">
    <property type="term" value="F:transmembrane transporter activity"/>
    <property type="evidence" value="ECO:0007669"/>
    <property type="project" value="InterPro"/>
</dbReference>
<evidence type="ECO:0000256" key="2">
    <source>
        <dbReference type="ARBA" id="ARBA00022692"/>
    </source>
</evidence>
<dbReference type="EMBL" id="JAFIMR010000011">
    <property type="protein sequence ID" value="KAI1872483.1"/>
    <property type="molecule type" value="Genomic_DNA"/>
</dbReference>
<dbReference type="Gene3D" id="1.20.1250.20">
    <property type="entry name" value="MFS general substrate transporter like domains"/>
    <property type="match status" value="1"/>
</dbReference>
<feature type="transmembrane region" description="Helical" evidence="6">
    <location>
        <begin position="382"/>
        <end position="401"/>
    </location>
</feature>
<evidence type="ECO:0000259" key="7">
    <source>
        <dbReference type="PROSITE" id="PS50850"/>
    </source>
</evidence>
<evidence type="ECO:0000256" key="6">
    <source>
        <dbReference type="SAM" id="Phobius"/>
    </source>
</evidence>
<sequence length="545" mass="58990">MGEQSPNVAATEQATKVRERAGRPRDQLEVQDTPLDGDDDDTLYPSGIKLWMAVVSLCVVGILTGLDLTIVATAVPSLSDYFRVIEDIGWYSSGFSIVAASFTFLFGKLYSLLSAKMLYIISICIFEIGSLLCTVAVTSPMFILGRAVAGVGAAGIMSGSPVLLAYYFPRHRRPLWTTVVVSTKMTGIVSAPIVGGALIDWLGWRACFGINLPLGVLALVLVSFVKQKTTSNNNPRPWRDELKRFDWFGTISFMPAVTCLLLALQWGGVRYSWADARIIVLFLLFGALLAAFAWRQHQLQDDATLPPRIIRMKTVLATTWFDACANSSLAVTEYYMAIYFQGVKGYSPTYSGILLTPMLVGIIVGNLCSGAGITLLGYYNPFMFMTTILAPIASGLLTTLSLDENNVKVLCLLGFLGLAIGFGLQAPLVALQTIMKREDLPMAIAATGFGGLIGNAVWIVVSTSLFQSRLAAEIALRVPSVDTAQIEKAGLSQIRDIVGTERLGDVLLGYDEAVTQTLYLPVGLTAATLIGSVFTEWHSVKKKKS</sequence>
<feature type="compositionally biased region" description="Polar residues" evidence="5">
    <location>
        <begin position="1"/>
        <end position="14"/>
    </location>
</feature>
<feature type="transmembrane region" description="Helical" evidence="6">
    <location>
        <begin position="245"/>
        <end position="264"/>
    </location>
</feature>
<feature type="transmembrane region" description="Helical" evidence="6">
    <location>
        <begin position="407"/>
        <end position="431"/>
    </location>
</feature>
<feature type="transmembrane region" description="Helical" evidence="6">
    <location>
        <begin position="143"/>
        <end position="168"/>
    </location>
</feature>
<dbReference type="PANTHER" id="PTHR23501:SF198">
    <property type="entry name" value="AZOLE RESISTANCE PROTEIN 1-RELATED"/>
    <property type="match status" value="1"/>
</dbReference>
<gene>
    <name evidence="8" type="ORF">JX265_005363</name>
</gene>
<comment type="caution">
    <text evidence="8">The sequence shown here is derived from an EMBL/GenBank/DDBJ whole genome shotgun (WGS) entry which is preliminary data.</text>
</comment>
<evidence type="ECO:0000256" key="5">
    <source>
        <dbReference type="SAM" id="MobiDB-lite"/>
    </source>
</evidence>
<protein>
    <recommendedName>
        <fullName evidence="7">Major facilitator superfamily (MFS) profile domain-containing protein</fullName>
    </recommendedName>
</protein>
<evidence type="ECO:0000313" key="8">
    <source>
        <dbReference type="EMBL" id="KAI1872483.1"/>
    </source>
</evidence>
<keyword evidence="4 6" id="KW-0472">Membrane</keyword>
<keyword evidence="9" id="KW-1185">Reference proteome</keyword>
<keyword evidence="3 6" id="KW-1133">Transmembrane helix</keyword>
<evidence type="ECO:0000313" key="9">
    <source>
        <dbReference type="Proteomes" id="UP000829685"/>
    </source>
</evidence>